<dbReference type="Pfam" id="PF02174">
    <property type="entry name" value="IRS"/>
    <property type="match status" value="1"/>
</dbReference>
<dbReference type="PRINTS" id="PR00463">
    <property type="entry name" value="EP450I"/>
</dbReference>
<feature type="region of interest" description="Disordered" evidence="7">
    <location>
        <begin position="3205"/>
        <end position="3224"/>
    </location>
</feature>
<dbReference type="Pfam" id="PF21896">
    <property type="entry name" value="Talin_IBS2B"/>
    <property type="match status" value="3"/>
</dbReference>
<dbReference type="FunFam" id="1.20.120.230:FF:000004">
    <property type="entry name" value="Talin 2"/>
    <property type="match status" value="1"/>
</dbReference>
<feature type="region of interest" description="Disordered" evidence="7">
    <location>
        <begin position="3231"/>
        <end position="3255"/>
    </location>
</feature>
<dbReference type="EMBL" id="OA882622">
    <property type="protein sequence ID" value="CAD7276263.1"/>
    <property type="molecule type" value="Genomic_DNA"/>
</dbReference>
<dbReference type="SMART" id="SM01244">
    <property type="entry name" value="IRS"/>
    <property type="match status" value="1"/>
</dbReference>
<dbReference type="Gene3D" id="1.10.630.10">
    <property type="entry name" value="Cytochrome P450"/>
    <property type="match status" value="1"/>
</dbReference>
<proteinExistence type="inferred from homology"/>
<dbReference type="GO" id="GO:0005506">
    <property type="term" value="F:iron ion binding"/>
    <property type="evidence" value="ECO:0007669"/>
    <property type="project" value="InterPro"/>
</dbReference>
<dbReference type="PROSITE" id="PS50057">
    <property type="entry name" value="FERM_3"/>
    <property type="match status" value="1"/>
</dbReference>
<dbReference type="Pfam" id="PF01608">
    <property type="entry name" value="I_LWEQ"/>
    <property type="match status" value="1"/>
</dbReference>
<keyword evidence="6" id="KW-0175">Coiled coil</keyword>
<dbReference type="InterPro" id="IPR015009">
    <property type="entry name" value="Vinculin-bd_dom"/>
</dbReference>
<dbReference type="GO" id="GO:0005178">
    <property type="term" value="F:integrin binding"/>
    <property type="evidence" value="ECO:0007669"/>
    <property type="project" value="TreeGrafter"/>
</dbReference>
<dbReference type="InterPro" id="IPR035964">
    <property type="entry name" value="I/LWEQ_dom_sf"/>
</dbReference>
<dbReference type="CDD" id="cd10569">
    <property type="entry name" value="FERM_C_Talin"/>
    <property type="match status" value="1"/>
</dbReference>
<reference evidence="10" key="1">
    <citation type="submission" date="2020-11" db="EMBL/GenBank/DDBJ databases">
        <authorList>
            <person name="Tran Van P."/>
        </authorList>
    </citation>
    <scope>NUCLEOTIDE SEQUENCE</scope>
</reference>
<dbReference type="GO" id="GO:0051015">
    <property type="term" value="F:actin filament binding"/>
    <property type="evidence" value="ECO:0007669"/>
    <property type="project" value="InterPro"/>
</dbReference>
<sequence>METVKIVGLYGRGSGALHFQGGFSLQTAHYPASNAIGVKEEGLLFVLAVICSSSIAAGFRKRRRRFRASGRLMGRLYCEERKYGPACSSFCGPILVYHEVTDTLQYRRKMRQLKVRMLDGAVKTIMVDDSQPVANLMVVICTKILITNHDEYSLVREKAEEENERPLPSTNFGTLTLRRKKEGDREIDPKMEQLKRKLKTEDESKSFEFGIDESETLLLRRKYFFSDRNIDSHDPVQLNLLYVQCRDAIIDSTHPVTAEKACQFAGLQCHIQFGDHIEQKHKPGFADVKEFLPQCYTKLKSIEKQIFSEHAKHRGKTEIDAKVEYCKLARELKTYGVSFFLVKEKQKGKNKLVPRLLGVTKDSVLRLDEKTKEILKTWPLTAVKRWGASPNTFTLDFGDYSDGYYSVQTSEGEQISQLISGYIDIIMKKKKAKDHFGIEGDEGSSMVEECVSPLRTTYVQHQRPEESTKISTDSISKPALLREANGAQTFGRGHMEGAQFGMTHGTASVGHSAPLSSTKSPEVSCAVPTPQRALISTINAGQDAIKAAERELDTKAKLPELGTDSASMKWRQVTLDTNKQSVTSQIAAMNAATAQVVTLTGSDDVDHNAVGAAISTITSNLPEMTRGVKMIAALMDDQEKGEHLFDATRKLCVAFSDLLRATEPENPYIHCSFSTQPRQHLLTAASRVGEASHRVLSTIEEEDAVDKEVQDILLGLAKAVANATAALVLKAKNVAATSGDETQNRIIAAATQCALATSQLVACAKVVAPTLESPGCQDQLMEAARGSAIAVEGVVETCRDATADEALLNDLGGAATQVTRALNDLLNHIKTGSRERVKETVQEHAVDTILQVSDRLIAATGNSEEMVQQARILAKATANLIQAIKAASDDLGSCSSQTSLGYESLRSSPEGGEPRFSSWSRQQIYGLLSLREIWQDQKLHQRADSSSPRSDYIEYPWLPVHGEQEHVRISGAAAELFLSSAPFFLVSFGARFLWTVELSWGGAGVPKSVHREVGSFFKLVLTVYFRQIQGEAEHQKDSDVQKRLLAAAKVLADATARMVEAAKACASCPDDAAQQLALKEAAQNLRFATHAAASTALRKKLIRRLENASKHSAAAATQTIAAAQGAGPHNTNRVAHDELMQDCREAADMIPKLVQGVKESLANPDNPSAQLNLINVAENFLLPADKLVASSKSALPTVVDHASQMQLSNSSKQMASAVSDLSSAVSRAREACRALELDAAIDMIRGLDKELVEFQKVISEAHVVMTQSIELIEEAKYAIKNPGDPTNHQKLSTHARMVSGSLNRCFNCLPGQKDVDEAITEIEDSAKIVQSSNGSAPSGKSFSELQTELTTMAAYLNDASSDVVSTAKYPSQLAQTSKKFSAAHSDLLQVGIEMVSQNQDPGVQPQMSSSLRAVSNMSSKLLLAAKAVASDPDAPNAKNQLAAAARAVTESINQLLDVFTSAAPGQKECDSAIRNIQSMQHWLDNPSEPVNSMSYFECLDSVMEMSRSLGEGMTGIANHAKRCEYEDFCASVGNISDAICGLVEGAAQAAYLVGVSDASAIAGRPGLVDQAAFANAAASIKVACEELKCPASDKSQVLQSATTIAKHTGTLCNGCRIASLKTNNSATKRQFVQSAKDVASATSTLVKRIKELDDNFSDSGRLRCAEAIEPLVTAVDSLVTYGSSPEFYSVKAKIPAQARVAQEPITTAGKNIIRGSCSMLDSARLLVVNPKDPPTWQNLAGHSKSVSDAIKKLVSSIRDKAPGQAECDSAIEVVSACIRELDQASLAAIGQALSPRKDNSLKGFNEQMENATRELLSKVDPVQKAAKDCAESLGHSVTQLSTYFSPLTSAAVGAASNMVSVKQQTAMLDQVKSVAECALQLLYTAKEGAGNPKATHVHSEINECADSLRDALQDLTLNIEQIAAEAGVVTSLLEQLAKAMGKIDDKYIASPNDSFVDFQTRMVNSAKEIAKTSQDMAAKSTSNVQDLGTLAAKLTSYYSELAQDSRGAVMCTSSTEVAGRIRVSVLHLGTAASMLVRCAGAVQGSPHDPFCQRDLTDAARVVSEKVSEVLSALQAGSRGTQACINAASTVNGIIGELNTTIMFASAGTLNPENDEVFDNHRDDILKTAKALVEDTKTLVAGAASSQEQLAVAAQNAVATIVQLSDVVKLGAASLGSNNQEAQVMLINAVKDVASALGDLIQSTKFAAGKNAKDPAMEALKESAKVNSFYSSIILFPAFMPKVGVIVAVGCCGRCWGCVRGFWLRLGLTVATAAAVSEVMVTNVTSLLKTVRAVQDEHTRGTRALESTIEAIAQEIRAFDLPEPPAKTATPEELMRATKPVTLATAKAVAAGNSLKQEDIIVAANMGRKAISDLLTICKGAAYDADSGELKRKSLEAGHNCAETYRELLTRLMQIVMKPSPEGRHQLTEFSRNMAACVQDIVTASEQLKGRIICSSHLCFERFSAIVILIFFEGSDWVDPDDPNVIAENELLGAALSIEKAAKKLAALRPRRGPKEADDSLNFDEMILEAAKSIAAATSALVKAANSAQRELIEQGKMSRRPRFTSDDGQWSEGLISAARFVAGATHSLCEAANALVQGHATEDKLIAAAKQVASTTAQLLVACRVKADSDSAAMRRLQAAGNEVKRATDNLVRAAQQAIDQEEERNLMINTRMVGGIAQEIDARSEVFRLEKELEEARNKFALVKKAKYRGGQSDGEGDYSGYESSFASFNVTPQKIVGLSANSNMAHLHSTPVPLESPQQVTQAHSSSMSSFSSSSYRVMRNGEEVADSSSVAFTQLMSPSSAHSVSVGPPPPAPPPPRSPRLDSFNRPNFNKAPKPFEPYNPIGLERQDSYRREPDSPSGIVEQPLLNVMKGKSIFETSKSLIQHLRISFDKRGFNPTPPTGISSQSGQRWIELRKFNSQALIQFGTSHADFEAFLDSEIAALLEVMSQNALHHTSSQQSRHSLDKLTFDFKHYLHGFCVNILMWITFRQRMDYHSPQFTEFIETTSEVISTAGIIGYLDAGPSWLLKVLPERISGMRQAKKCRKIIEKFLFNILKKEINNRLPGQPRHVADTVADKLVSYEKADFTDSEIQELLLPHVKDLVCSADTAGTGLSWSVIYLASNPECQEKVHAEIDASCSSHPRQIPSYRKQREKMPYTMAAIQEALRLSSPAPLGLEHYAKADCPFSKFTIPKLLDPICARNARRGSERRSRKRKRRSRFHEDEVRVRVTFPPRPGGDCSRVPQIRYDETSYS</sequence>
<dbReference type="Pfam" id="PF00067">
    <property type="entry name" value="p450"/>
    <property type="match status" value="1"/>
</dbReference>
<dbReference type="InterPro" id="IPR014352">
    <property type="entry name" value="FERM/acyl-CoA-bd_prot_sf"/>
</dbReference>
<dbReference type="SUPFAM" id="SSF48264">
    <property type="entry name" value="Cytochrome P450"/>
    <property type="match status" value="1"/>
</dbReference>
<name>A0A7R9BIZ7_9CRUS</name>
<feature type="domain" description="I/LWEQ" evidence="9">
    <location>
        <begin position="2474"/>
        <end position="2712"/>
    </location>
</feature>
<dbReference type="InterPro" id="IPR019748">
    <property type="entry name" value="FERM_central"/>
</dbReference>
<dbReference type="SMART" id="SM00307">
    <property type="entry name" value="ILWEQ"/>
    <property type="match status" value="1"/>
</dbReference>
<dbReference type="FunFam" id="1.20.120.230:FF:000003">
    <property type="entry name" value="Talin 2"/>
    <property type="match status" value="1"/>
</dbReference>
<dbReference type="InterPro" id="IPR054060">
    <property type="entry name" value="TLN1-like_RS"/>
</dbReference>
<dbReference type="InterPro" id="IPR002558">
    <property type="entry name" value="ILWEQ_dom"/>
</dbReference>
<protein>
    <recommendedName>
        <fullName evidence="12">Talin 1</fullName>
    </recommendedName>
</protein>
<dbReference type="SMART" id="SM00295">
    <property type="entry name" value="B41"/>
    <property type="match status" value="1"/>
</dbReference>
<dbReference type="InterPro" id="IPR001128">
    <property type="entry name" value="Cyt_P450"/>
</dbReference>
<dbReference type="FunFam" id="1.20.1410.10:FF:000001">
    <property type="entry name" value="Talin 2"/>
    <property type="match status" value="1"/>
</dbReference>
<dbReference type="PROSITE" id="PS50945">
    <property type="entry name" value="I_LWEQ"/>
    <property type="match status" value="1"/>
</dbReference>
<keyword evidence="4" id="KW-0560">Oxidoreductase</keyword>
<dbReference type="Gene3D" id="1.20.1410.10">
    <property type="entry name" value="I/LWEQ domain"/>
    <property type="match status" value="1"/>
</dbReference>
<feature type="coiled-coil region" evidence="6">
    <location>
        <begin position="2637"/>
        <end position="2707"/>
    </location>
</feature>
<dbReference type="SUPFAM" id="SSF50729">
    <property type="entry name" value="PH domain-like"/>
    <property type="match status" value="1"/>
</dbReference>
<organism evidence="10">
    <name type="scientific">Notodromas monacha</name>
    <dbReference type="NCBI Taxonomy" id="399045"/>
    <lineage>
        <taxon>Eukaryota</taxon>
        <taxon>Metazoa</taxon>
        <taxon>Ecdysozoa</taxon>
        <taxon>Arthropoda</taxon>
        <taxon>Crustacea</taxon>
        <taxon>Oligostraca</taxon>
        <taxon>Ostracoda</taxon>
        <taxon>Podocopa</taxon>
        <taxon>Podocopida</taxon>
        <taxon>Cypridocopina</taxon>
        <taxon>Cypridoidea</taxon>
        <taxon>Cyprididae</taxon>
        <taxon>Notodromas</taxon>
    </lineage>
</organism>
<evidence type="ECO:0000256" key="5">
    <source>
        <dbReference type="ARBA" id="ARBA00023212"/>
    </source>
</evidence>
<comment type="subcellular location">
    <subcellularLocation>
        <location evidence="1">Cytoplasm</location>
        <location evidence="1">Cytoskeleton</location>
    </subcellularLocation>
</comment>
<evidence type="ECO:0000313" key="10">
    <source>
        <dbReference type="EMBL" id="CAD7276263.1"/>
    </source>
</evidence>
<feature type="compositionally biased region" description="Low complexity" evidence="7">
    <location>
        <begin position="2767"/>
        <end position="2777"/>
    </location>
</feature>
<dbReference type="GO" id="GO:0098609">
    <property type="term" value="P:cell-cell adhesion"/>
    <property type="evidence" value="ECO:0007669"/>
    <property type="project" value="TreeGrafter"/>
</dbReference>
<dbReference type="InterPro" id="IPR002401">
    <property type="entry name" value="Cyt_P450_E_grp-I"/>
</dbReference>
<dbReference type="EMBL" id="CAJPEX010000585">
    <property type="protein sequence ID" value="CAG0916415.1"/>
    <property type="molecule type" value="Genomic_DNA"/>
</dbReference>
<evidence type="ECO:0000256" key="7">
    <source>
        <dbReference type="SAM" id="MobiDB-lite"/>
    </source>
</evidence>
<dbReference type="InterPro" id="IPR049108">
    <property type="entry name" value="Talin_R4"/>
</dbReference>
<dbReference type="FunFam" id="1.20.80.10:FF:000007">
    <property type="entry name" value="Talin 2"/>
    <property type="match status" value="1"/>
</dbReference>
<keyword evidence="4" id="KW-0503">Monooxygenase</keyword>
<dbReference type="InterPro" id="IPR019749">
    <property type="entry name" value="Band_41_domain"/>
</dbReference>
<dbReference type="SUPFAM" id="SSF109880">
    <property type="entry name" value="A middle domain of Talin 1"/>
    <property type="match status" value="1"/>
</dbReference>
<dbReference type="GO" id="GO:0005925">
    <property type="term" value="C:focal adhesion"/>
    <property type="evidence" value="ECO:0007669"/>
    <property type="project" value="InterPro"/>
</dbReference>
<dbReference type="InterPro" id="IPR037438">
    <property type="entry name" value="Talin1/2-RS"/>
</dbReference>
<dbReference type="Pfam" id="PF21692">
    <property type="entry name" value="Talin_R4"/>
    <property type="match status" value="1"/>
</dbReference>
<dbReference type="InterPro" id="IPR002404">
    <property type="entry name" value="IRS_PTB"/>
</dbReference>
<dbReference type="Pfam" id="PF08913">
    <property type="entry name" value="VBS"/>
    <property type="match status" value="1"/>
</dbReference>
<dbReference type="Gene3D" id="2.30.29.30">
    <property type="entry name" value="Pleckstrin-homology domain (PH domain)/Phosphotyrosine-binding domain (PTB)"/>
    <property type="match status" value="1"/>
</dbReference>
<dbReference type="GO" id="GO:0009887">
    <property type="term" value="P:animal organ morphogenesis"/>
    <property type="evidence" value="ECO:0007669"/>
    <property type="project" value="UniProtKB-ARBA"/>
</dbReference>
<dbReference type="PANTHER" id="PTHR19981">
    <property type="entry name" value="TALIN"/>
    <property type="match status" value="1"/>
</dbReference>
<comment type="similarity">
    <text evidence="2">Belongs to the cytochrome P450 family.</text>
</comment>
<dbReference type="GO" id="GO:0030036">
    <property type="term" value="P:actin cytoskeleton organization"/>
    <property type="evidence" value="ECO:0007669"/>
    <property type="project" value="TreeGrafter"/>
</dbReference>
<dbReference type="OrthoDB" id="10262320at2759"/>
<dbReference type="InterPro" id="IPR057346">
    <property type="entry name" value="Talin1/2_VBS2"/>
</dbReference>
<dbReference type="Gene3D" id="1.20.80.10">
    <property type="match status" value="1"/>
</dbReference>
<dbReference type="GO" id="GO:0005737">
    <property type="term" value="C:cytoplasm"/>
    <property type="evidence" value="ECO:0007669"/>
    <property type="project" value="TreeGrafter"/>
</dbReference>
<dbReference type="CDD" id="cd12150">
    <property type="entry name" value="talin-RS"/>
    <property type="match status" value="1"/>
</dbReference>
<keyword evidence="11" id="KW-1185">Reference proteome</keyword>
<dbReference type="FunFam" id="2.30.29.30:FF:000028">
    <property type="entry name" value="Talin 2"/>
    <property type="match status" value="1"/>
</dbReference>
<dbReference type="Proteomes" id="UP000678499">
    <property type="component" value="Unassembled WGS sequence"/>
</dbReference>
<evidence type="ECO:0000313" key="11">
    <source>
        <dbReference type="Proteomes" id="UP000678499"/>
    </source>
</evidence>
<feature type="domain" description="FERM" evidence="8">
    <location>
        <begin position="111"/>
        <end position="430"/>
    </location>
</feature>
<dbReference type="Pfam" id="PF25177">
    <property type="entry name" value="Talin_VBS2"/>
    <property type="match status" value="2"/>
</dbReference>
<dbReference type="GO" id="GO:0048731">
    <property type="term" value="P:system development"/>
    <property type="evidence" value="ECO:0007669"/>
    <property type="project" value="UniProtKB-ARBA"/>
</dbReference>
<dbReference type="InterPro" id="IPR054082">
    <property type="entry name" value="Talin_IBS2B"/>
</dbReference>
<dbReference type="GO" id="GO:0005856">
    <property type="term" value="C:cytoskeleton"/>
    <property type="evidence" value="ECO:0007669"/>
    <property type="project" value="UniProtKB-SubCell"/>
</dbReference>
<evidence type="ECO:0000256" key="2">
    <source>
        <dbReference type="ARBA" id="ARBA00010617"/>
    </source>
</evidence>
<dbReference type="GO" id="GO:0004497">
    <property type="term" value="F:monooxygenase activity"/>
    <property type="evidence" value="ECO:0007669"/>
    <property type="project" value="UniProtKB-KW"/>
</dbReference>
<dbReference type="InterPro" id="IPR015224">
    <property type="entry name" value="Talin_cent"/>
</dbReference>
<dbReference type="GO" id="GO:0016705">
    <property type="term" value="F:oxidoreductase activity, acting on paired donors, with incorporation or reduction of molecular oxygen"/>
    <property type="evidence" value="ECO:0007669"/>
    <property type="project" value="InterPro"/>
</dbReference>
<evidence type="ECO:0000259" key="8">
    <source>
        <dbReference type="PROSITE" id="PS50057"/>
    </source>
</evidence>
<feature type="compositionally biased region" description="Basic residues" evidence="7">
    <location>
        <begin position="3212"/>
        <end position="3221"/>
    </location>
</feature>
<dbReference type="Pfam" id="PF09141">
    <property type="entry name" value="Talin_middle"/>
    <property type="match status" value="1"/>
</dbReference>
<dbReference type="InterPro" id="IPR036723">
    <property type="entry name" value="Alpha-catenin/vinculin-like_sf"/>
</dbReference>
<evidence type="ECO:0000256" key="3">
    <source>
        <dbReference type="ARBA" id="ARBA00022490"/>
    </source>
</evidence>
<keyword evidence="3" id="KW-0963">Cytoplasm</keyword>
<evidence type="ECO:0008006" key="12">
    <source>
        <dbReference type="Google" id="ProtNLM"/>
    </source>
</evidence>
<dbReference type="PANTHER" id="PTHR19981:SF1">
    <property type="entry name" value="RHEA, ISOFORM B"/>
    <property type="match status" value="1"/>
</dbReference>
<dbReference type="InterPro" id="IPR000299">
    <property type="entry name" value="FERM_domain"/>
</dbReference>
<dbReference type="InterPro" id="IPR036396">
    <property type="entry name" value="Cyt_P450_sf"/>
</dbReference>
<dbReference type="GO" id="GO:0001726">
    <property type="term" value="C:ruffle"/>
    <property type="evidence" value="ECO:0007669"/>
    <property type="project" value="InterPro"/>
</dbReference>
<evidence type="ECO:0000256" key="6">
    <source>
        <dbReference type="SAM" id="Coils"/>
    </source>
</evidence>
<dbReference type="Gene3D" id="3.10.20.90">
    <property type="entry name" value="Phosphatidylinositol 3-kinase Catalytic Subunit, Chain A, domain 1"/>
    <property type="match status" value="1"/>
</dbReference>
<dbReference type="InterPro" id="IPR035963">
    <property type="entry name" value="FERM_2"/>
</dbReference>
<dbReference type="SUPFAM" id="SSF109885">
    <property type="entry name" value="I/LWEQ domain"/>
    <property type="match status" value="5"/>
</dbReference>
<dbReference type="CDD" id="cd14473">
    <property type="entry name" value="FERM_B-lobe"/>
    <property type="match status" value="1"/>
</dbReference>
<accession>A0A7R9BIZ7</accession>
<dbReference type="SUPFAM" id="SSF47220">
    <property type="entry name" value="alpha-catenin/vinculin-like"/>
    <property type="match status" value="4"/>
</dbReference>
<dbReference type="GO" id="GO:0005200">
    <property type="term" value="F:structural constituent of cytoskeleton"/>
    <property type="evidence" value="ECO:0007669"/>
    <property type="project" value="InterPro"/>
</dbReference>
<dbReference type="Gene3D" id="1.20.1420.10">
    <property type="entry name" value="Talin, central domain"/>
    <property type="match status" value="7"/>
</dbReference>
<dbReference type="CDD" id="cd17090">
    <property type="entry name" value="FERM_F1_TLN"/>
    <property type="match status" value="1"/>
</dbReference>
<keyword evidence="5" id="KW-0206">Cytoskeleton</keyword>
<dbReference type="GO" id="GO:0020037">
    <property type="term" value="F:heme binding"/>
    <property type="evidence" value="ECO:0007669"/>
    <property type="project" value="InterPro"/>
</dbReference>
<dbReference type="Gene3D" id="1.20.120.230">
    <property type="entry name" value="Alpha-catenin/vinculin-like"/>
    <property type="match status" value="6"/>
</dbReference>
<evidence type="ECO:0000259" key="9">
    <source>
        <dbReference type="PROSITE" id="PS50945"/>
    </source>
</evidence>
<feature type="region of interest" description="Disordered" evidence="7">
    <location>
        <begin position="2802"/>
        <end position="2845"/>
    </location>
</feature>
<evidence type="ECO:0000256" key="4">
    <source>
        <dbReference type="ARBA" id="ARBA00023033"/>
    </source>
</evidence>
<gene>
    <name evidence="10" type="ORF">NMOB1V02_LOCUS4034</name>
</gene>
<dbReference type="InterPro" id="IPR036476">
    <property type="entry name" value="Talin_cent_sf"/>
</dbReference>
<dbReference type="InterPro" id="IPR011993">
    <property type="entry name" value="PH-like_dom_sf"/>
</dbReference>
<feature type="region of interest" description="Disordered" evidence="7">
    <location>
        <begin position="2750"/>
        <end position="2777"/>
    </location>
</feature>
<dbReference type="SUPFAM" id="SSF47031">
    <property type="entry name" value="Second domain of FERM"/>
    <property type="match status" value="1"/>
</dbReference>
<dbReference type="Pfam" id="PF21865">
    <property type="entry name" value="TLN1-like_RS"/>
    <property type="match status" value="2"/>
</dbReference>
<evidence type="ECO:0000256" key="1">
    <source>
        <dbReference type="ARBA" id="ARBA00004245"/>
    </source>
</evidence>
<dbReference type="GO" id="GO:0005886">
    <property type="term" value="C:plasma membrane"/>
    <property type="evidence" value="ECO:0007669"/>
    <property type="project" value="TreeGrafter"/>
</dbReference>
<feature type="compositionally biased region" description="Pro residues" evidence="7">
    <location>
        <begin position="2810"/>
        <end position="2821"/>
    </location>
</feature>